<dbReference type="AlphaFoldDB" id="A0A0S4IXR7"/>
<organism evidence="2 3">
    <name type="scientific">Bodo saltans</name>
    <name type="common">Flagellated protozoan</name>
    <dbReference type="NCBI Taxonomy" id="75058"/>
    <lineage>
        <taxon>Eukaryota</taxon>
        <taxon>Discoba</taxon>
        <taxon>Euglenozoa</taxon>
        <taxon>Kinetoplastea</taxon>
        <taxon>Metakinetoplastina</taxon>
        <taxon>Eubodonida</taxon>
        <taxon>Bodonidae</taxon>
        <taxon>Bodo</taxon>
    </lineage>
</organism>
<evidence type="ECO:0000256" key="1">
    <source>
        <dbReference type="SAM" id="MobiDB-lite"/>
    </source>
</evidence>
<feature type="compositionally biased region" description="Low complexity" evidence="1">
    <location>
        <begin position="350"/>
        <end position="369"/>
    </location>
</feature>
<feature type="compositionally biased region" description="Polar residues" evidence="1">
    <location>
        <begin position="339"/>
        <end position="349"/>
    </location>
</feature>
<accession>A0A0S4IXR7</accession>
<dbReference type="VEuPathDB" id="TriTrypDB:BSAL_79725"/>
<feature type="region of interest" description="Disordered" evidence="1">
    <location>
        <begin position="294"/>
        <end position="375"/>
    </location>
</feature>
<keyword evidence="3" id="KW-1185">Reference proteome</keyword>
<name>A0A0S4IXR7_BODSA</name>
<sequence length="395" mass="43124">MTPTTAEHQQAPSSAADIEIFTAEALAWVDLSNRVAADTQRAILVTTIEPQSRSEVVMEMIAERFALAGKYAIIIQGVVAEARMSLTEVQREVAQQRAELAALPARLDAKEKALMSELHTRYDLKVAELEEGGNRLQDTRSKLQAEVVDLSRRRDEELSALPSQISATNQMNDESAYTTKRSQPQKRELEVQLELLRSKVVSEKTLLDTLTEEEAVKRKKLEVLTEMGAVQPRHHHSSTPRGTLGGNNDGSVASQPSDSPPRGGDQLVVSSKLDFGISTLQSVRDQLREIREGSLSPIRRSNSQSLGTPQQQPSTATSSSYATAPLDARGGNEDLPLRTAQSSVTNRQQASLSLYGSSSSSSSPAFSSPTVNPWKERLRQLQGDLQSLRADLGAK</sequence>
<feature type="compositionally biased region" description="Low complexity" evidence="1">
    <location>
        <begin position="308"/>
        <end position="325"/>
    </location>
</feature>
<proteinExistence type="predicted"/>
<feature type="region of interest" description="Disordered" evidence="1">
    <location>
        <begin position="226"/>
        <end position="267"/>
    </location>
</feature>
<reference evidence="3" key="1">
    <citation type="submission" date="2015-09" db="EMBL/GenBank/DDBJ databases">
        <authorList>
            <consortium name="Pathogen Informatics"/>
        </authorList>
    </citation>
    <scope>NUCLEOTIDE SEQUENCE [LARGE SCALE GENOMIC DNA]</scope>
    <source>
        <strain evidence="3">Lake Konstanz</strain>
    </source>
</reference>
<gene>
    <name evidence="2" type="ORF">BSAL_79725</name>
</gene>
<protein>
    <submittedName>
        <fullName evidence="2">Uncharacterized protein</fullName>
    </submittedName>
</protein>
<dbReference type="EMBL" id="CYKH01000824">
    <property type="protein sequence ID" value="CUG46084.1"/>
    <property type="molecule type" value="Genomic_DNA"/>
</dbReference>
<evidence type="ECO:0000313" key="3">
    <source>
        <dbReference type="Proteomes" id="UP000051952"/>
    </source>
</evidence>
<evidence type="ECO:0000313" key="2">
    <source>
        <dbReference type="EMBL" id="CUG46084.1"/>
    </source>
</evidence>
<dbReference type="Proteomes" id="UP000051952">
    <property type="component" value="Unassembled WGS sequence"/>
</dbReference>